<dbReference type="InterPro" id="IPR008030">
    <property type="entry name" value="NmrA-like"/>
</dbReference>
<gene>
    <name evidence="7" type="ORF">LSP00402_LOCUS14618</name>
</gene>
<dbReference type="GO" id="GO:0015979">
    <property type="term" value="P:photosynthesis"/>
    <property type="evidence" value="ECO:0007669"/>
    <property type="project" value="UniProtKB-KW"/>
</dbReference>
<evidence type="ECO:0000256" key="1">
    <source>
        <dbReference type="ARBA" id="ARBA00004474"/>
    </source>
</evidence>
<evidence type="ECO:0000256" key="5">
    <source>
        <dbReference type="SAM" id="MobiDB-lite"/>
    </source>
</evidence>
<comment type="subcellular location">
    <subcellularLocation>
        <location evidence="1">Plastid</location>
    </subcellularLocation>
</comment>
<dbReference type="GO" id="GO:0009536">
    <property type="term" value="C:plastid"/>
    <property type="evidence" value="ECO:0007669"/>
    <property type="project" value="UniProtKB-SubCell"/>
</dbReference>
<feature type="region of interest" description="Disordered" evidence="5">
    <location>
        <begin position="54"/>
        <end position="78"/>
    </location>
</feature>
<sequence length="425" mass="46390">MDAIPAQPRRSTVSRLSRTLLLACGAFFMVLATTILSREPRVLQATSPASMRVATRSGVAGPAGLARTDMGTSQHSRRARFGTSLRGFSSAEAQEEAAEQNKGTLLVVGATGTLGRQIVRRALSDGYQVRCFVRSRFESEEARRVLQGWGATIVGGDLGQATSIPPAMLGVDAVIDCATARPEEPLRRVDWDGKTALIETAQALGIERYIFFSIDKCDQYPGVKLMDMKAKTEQFLAQTDLNYTVFRMCGFMQALISSYAIPIVEGENVWGTSSGSEIAYINSLDAARLALAAVENEDTYRQTMTLAGPGAYTTQQVIELCEKYSGSEAKVINAPGFFLQAVRSFLSLFKWAQDAADRLAFAEVISQNTVLSADMQKTCEVLKVDPNSLTTLDNYLESFFNTILSKVQKIKKSEFVSSVARDLEI</sequence>
<dbReference type="PANTHER" id="PTHR47128:SF2">
    <property type="entry name" value="PROTEIN HIGH CHLOROPHYLL FLUORESCENCE PHENOTYPE 244, CHLOROPLASTIC"/>
    <property type="match status" value="1"/>
</dbReference>
<evidence type="ECO:0000256" key="3">
    <source>
        <dbReference type="ARBA" id="ARBA00022640"/>
    </source>
</evidence>
<keyword evidence="4" id="KW-0604">Photosystem II</keyword>
<evidence type="ECO:0000259" key="6">
    <source>
        <dbReference type="Pfam" id="PF05368"/>
    </source>
</evidence>
<name>A0A7S2TV27_9EUKA</name>
<reference evidence="7" key="1">
    <citation type="submission" date="2021-01" db="EMBL/GenBank/DDBJ databases">
        <authorList>
            <person name="Corre E."/>
            <person name="Pelletier E."/>
            <person name="Niang G."/>
            <person name="Scheremetjew M."/>
            <person name="Finn R."/>
            <person name="Kale V."/>
            <person name="Holt S."/>
            <person name="Cochrane G."/>
            <person name="Meng A."/>
            <person name="Brown T."/>
            <person name="Cohen L."/>
        </authorList>
    </citation>
    <scope>NUCLEOTIDE SEQUENCE</scope>
    <source>
        <strain evidence="7">CCMP622</strain>
    </source>
</reference>
<dbReference type="EMBL" id="HBHP01023523">
    <property type="protein sequence ID" value="CAD9770630.1"/>
    <property type="molecule type" value="Transcribed_RNA"/>
</dbReference>
<keyword evidence="2" id="KW-0602">Photosynthesis</keyword>
<dbReference type="Gene3D" id="3.40.50.720">
    <property type="entry name" value="NAD(P)-binding Rossmann-like Domain"/>
    <property type="match status" value="1"/>
</dbReference>
<dbReference type="Pfam" id="PF05368">
    <property type="entry name" value="NmrA"/>
    <property type="match status" value="1"/>
</dbReference>
<dbReference type="GO" id="GO:0009523">
    <property type="term" value="C:photosystem II"/>
    <property type="evidence" value="ECO:0007669"/>
    <property type="project" value="UniProtKB-KW"/>
</dbReference>
<organism evidence="7">
    <name type="scientific">Lotharella oceanica</name>
    <dbReference type="NCBI Taxonomy" id="641309"/>
    <lineage>
        <taxon>Eukaryota</taxon>
        <taxon>Sar</taxon>
        <taxon>Rhizaria</taxon>
        <taxon>Cercozoa</taxon>
        <taxon>Chlorarachniophyceae</taxon>
        <taxon>Lotharella</taxon>
    </lineage>
</organism>
<dbReference type="SUPFAM" id="SSF51735">
    <property type="entry name" value="NAD(P)-binding Rossmann-fold domains"/>
    <property type="match status" value="1"/>
</dbReference>
<protein>
    <recommendedName>
        <fullName evidence="6">NmrA-like domain-containing protein</fullName>
    </recommendedName>
</protein>
<accession>A0A7S2TV27</accession>
<dbReference type="PANTHER" id="PTHR47128">
    <property type="match status" value="1"/>
</dbReference>
<dbReference type="InterPro" id="IPR044256">
    <property type="entry name" value="HCF244-like"/>
</dbReference>
<dbReference type="AlphaFoldDB" id="A0A7S2TV27"/>
<evidence type="ECO:0000256" key="2">
    <source>
        <dbReference type="ARBA" id="ARBA00022531"/>
    </source>
</evidence>
<evidence type="ECO:0000256" key="4">
    <source>
        <dbReference type="ARBA" id="ARBA00023276"/>
    </source>
</evidence>
<dbReference type="CDD" id="cd05243">
    <property type="entry name" value="SDR_a5"/>
    <property type="match status" value="1"/>
</dbReference>
<keyword evidence="3" id="KW-0934">Plastid</keyword>
<evidence type="ECO:0000313" key="7">
    <source>
        <dbReference type="EMBL" id="CAD9770630.1"/>
    </source>
</evidence>
<proteinExistence type="predicted"/>
<feature type="domain" description="NmrA-like" evidence="6">
    <location>
        <begin position="102"/>
        <end position="342"/>
    </location>
</feature>
<dbReference type="InterPro" id="IPR036291">
    <property type="entry name" value="NAD(P)-bd_dom_sf"/>
</dbReference>